<name>A0ABX5UAH8_SPIME</name>
<evidence type="ECO:0000313" key="1">
    <source>
        <dbReference type="EMBL" id="QCO24376.1"/>
    </source>
</evidence>
<protein>
    <recommendedName>
        <fullName evidence="3">Spiroplasmavirus-related protein</fullName>
    </recommendedName>
</protein>
<dbReference type="Proteomes" id="UP000298715">
    <property type="component" value="Chromosome"/>
</dbReference>
<gene>
    <name evidence="1" type="ORF">SRED_002872</name>
</gene>
<dbReference type="EMBL" id="CP029202">
    <property type="protein sequence ID" value="QCO24376.1"/>
    <property type="molecule type" value="Genomic_DNA"/>
</dbReference>
<reference evidence="1 2" key="1">
    <citation type="submission" date="2018-05" db="EMBL/GenBank/DDBJ databases">
        <title>Compelete Genome Sequence of Spiroplasma melliferum.</title>
        <authorList>
            <person name="Davis R.E."/>
            <person name="Shao J.Y."/>
            <person name="Zhao Y."/>
            <person name="Gasparich G.E."/>
        </authorList>
    </citation>
    <scope>NUCLEOTIDE SEQUENCE [LARGE SCALE GENOMIC DNA]</scope>
    <source>
        <strain evidence="1 2">AS576</strain>
    </source>
</reference>
<evidence type="ECO:0000313" key="2">
    <source>
        <dbReference type="Proteomes" id="UP000298715"/>
    </source>
</evidence>
<keyword evidence="2" id="KW-1185">Reference proteome</keyword>
<proteinExistence type="predicted"/>
<organism evidence="1 2">
    <name type="scientific">Spiroplasma melliferum</name>
    <dbReference type="NCBI Taxonomy" id="2134"/>
    <lineage>
        <taxon>Bacteria</taxon>
        <taxon>Bacillati</taxon>
        <taxon>Mycoplasmatota</taxon>
        <taxon>Mollicutes</taxon>
        <taxon>Entomoplasmatales</taxon>
        <taxon>Spiroplasmataceae</taxon>
        <taxon>Spiroplasma</taxon>
    </lineage>
</organism>
<evidence type="ECO:0008006" key="3">
    <source>
        <dbReference type="Google" id="ProtNLM"/>
    </source>
</evidence>
<sequence>MIIIIPAPIKTEIMINQINDRLLISIVLNNHIILSNMNNSFPKGLKPKNNNI</sequence>
<accession>A0ABX5UAH8</accession>